<gene>
    <name evidence="4" type="primary">dsdA</name>
    <name evidence="6" type="ORF">GCM10025883_24310</name>
</gene>
<keyword evidence="2 4" id="KW-0663">Pyridoxal phosphate</keyword>
<proteinExistence type="inferred from homology"/>
<comment type="similarity">
    <text evidence="4">Belongs to the serine/threonine dehydratase family. DsdA subfamily.</text>
</comment>
<dbReference type="NCBIfam" id="NF002823">
    <property type="entry name" value="PRK02991.1"/>
    <property type="match status" value="1"/>
</dbReference>
<comment type="cofactor">
    <cofactor evidence="1 4">
        <name>pyridoxal 5'-phosphate</name>
        <dbReference type="ChEBI" id="CHEBI:597326"/>
    </cofactor>
</comment>
<evidence type="ECO:0000256" key="4">
    <source>
        <dbReference type="HAMAP-Rule" id="MF_01030"/>
    </source>
</evidence>
<sequence>MARTLGFRATIHMSADARPWKKDMLRSMDAEVIEYEGDYGLAVETGRAQAADDPDTHFVDDENSRDLFLGYAVAGLRLVDQLAHAGIEPDEDHPLHVHLPCGVGGGPGGIAYGIHLAFGERARHVHTWYAEPTHACCMLLALATGRGDRISIADVGLDGRTAADGLAVGRASELAWSATRHLVAGAYTVRDEELFRLLQLLDHVESIRLEPSALAGVAGPLTLLEAGVDLPPGAHHLAWATGGSMVPPAEMAGYLDA</sequence>
<dbReference type="EC" id="4.3.1.18" evidence="4"/>
<dbReference type="InterPro" id="IPR011780">
    <property type="entry name" value="D_Ser_am_lyase"/>
</dbReference>
<dbReference type="PANTHER" id="PTHR48078">
    <property type="entry name" value="THREONINE DEHYDRATASE, MITOCHONDRIAL-RELATED"/>
    <property type="match status" value="1"/>
</dbReference>
<dbReference type="InterPro" id="IPR050147">
    <property type="entry name" value="Ser/Thr_Dehydratase"/>
</dbReference>
<feature type="domain" description="Tryptophan synthase beta chain-like PALP" evidence="5">
    <location>
        <begin position="1"/>
        <end position="233"/>
    </location>
</feature>
<keyword evidence="3 4" id="KW-0456">Lyase</keyword>
<dbReference type="SUPFAM" id="SSF53686">
    <property type="entry name" value="Tryptophan synthase beta subunit-like PLP-dependent enzymes"/>
    <property type="match status" value="1"/>
</dbReference>
<comment type="catalytic activity">
    <reaction evidence="4">
        <text>D-serine = pyruvate + NH4(+)</text>
        <dbReference type="Rhea" id="RHEA:13977"/>
        <dbReference type="ChEBI" id="CHEBI:15361"/>
        <dbReference type="ChEBI" id="CHEBI:28938"/>
        <dbReference type="ChEBI" id="CHEBI:35247"/>
        <dbReference type="EC" id="4.3.1.18"/>
    </reaction>
</comment>
<dbReference type="HAMAP" id="MF_01030">
    <property type="entry name" value="D_Ser_dehydrat"/>
    <property type="match status" value="1"/>
</dbReference>
<organism evidence="6 7">
    <name type="scientific">Mobilicoccus caccae</name>
    <dbReference type="NCBI Taxonomy" id="1859295"/>
    <lineage>
        <taxon>Bacteria</taxon>
        <taxon>Bacillati</taxon>
        <taxon>Actinomycetota</taxon>
        <taxon>Actinomycetes</taxon>
        <taxon>Micrococcales</taxon>
        <taxon>Dermatophilaceae</taxon>
        <taxon>Mobilicoccus</taxon>
    </lineage>
</organism>
<dbReference type="Gene3D" id="3.40.50.1100">
    <property type="match status" value="1"/>
</dbReference>
<dbReference type="InterPro" id="IPR036052">
    <property type="entry name" value="TrpB-like_PALP_sf"/>
</dbReference>
<evidence type="ECO:0000256" key="3">
    <source>
        <dbReference type="ARBA" id="ARBA00023239"/>
    </source>
</evidence>
<name>A0ABQ6ISG7_9MICO</name>
<comment type="caution">
    <text evidence="4">Lacks conserved residue(s) required for the propagation of feature annotation.</text>
</comment>
<evidence type="ECO:0000313" key="6">
    <source>
        <dbReference type="EMBL" id="GMA40386.1"/>
    </source>
</evidence>
<protein>
    <recommendedName>
        <fullName evidence="4">Probable D-serine dehydratase</fullName>
        <ecNumber evidence="4">4.3.1.18</ecNumber>
    </recommendedName>
    <alternativeName>
        <fullName evidence="4">D-serine deaminase</fullName>
        <shortName evidence="4">DSD</shortName>
    </alternativeName>
</protein>
<evidence type="ECO:0000256" key="2">
    <source>
        <dbReference type="ARBA" id="ARBA00022898"/>
    </source>
</evidence>
<comment type="caution">
    <text evidence="6">The sequence shown here is derived from an EMBL/GenBank/DDBJ whole genome shotgun (WGS) entry which is preliminary data.</text>
</comment>
<dbReference type="EMBL" id="BSUO01000001">
    <property type="protein sequence ID" value="GMA40386.1"/>
    <property type="molecule type" value="Genomic_DNA"/>
</dbReference>
<evidence type="ECO:0000256" key="1">
    <source>
        <dbReference type="ARBA" id="ARBA00001933"/>
    </source>
</evidence>
<reference evidence="7" key="1">
    <citation type="journal article" date="2019" name="Int. J. Syst. Evol. Microbiol.">
        <title>The Global Catalogue of Microorganisms (GCM) 10K type strain sequencing project: providing services to taxonomists for standard genome sequencing and annotation.</title>
        <authorList>
            <consortium name="The Broad Institute Genomics Platform"/>
            <consortium name="The Broad Institute Genome Sequencing Center for Infectious Disease"/>
            <person name="Wu L."/>
            <person name="Ma J."/>
        </authorList>
    </citation>
    <scope>NUCLEOTIDE SEQUENCE [LARGE SCALE GENOMIC DNA]</scope>
    <source>
        <strain evidence="7">NBRC 113072</strain>
    </source>
</reference>
<dbReference type="Proteomes" id="UP001157126">
    <property type="component" value="Unassembled WGS sequence"/>
</dbReference>
<dbReference type="InterPro" id="IPR001926">
    <property type="entry name" value="TrpB-like_PALP"/>
</dbReference>
<evidence type="ECO:0000259" key="5">
    <source>
        <dbReference type="Pfam" id="PF00291"/>
    </source>
</evidence>
<accession>A0ABQ6ISG7</accession>
<dbReference type="Pfam" id="PF00291">
    <property type="entry name" value="PALP"/>
    <property type="match status" value="1"/>
</dbReference>
<keyword evidence="7" id="KW-1185">Reference proteome</keyword>
<dbReference type="PANTHER" id="PTHR48078:SF9">
    <property type="entry name" value="D-SERINE DEHYDRATASE"/>
    <property type="match status" value="1"/>
</dbReference>
<evidence type="ECO:0000313" key="7">
    <source>
        <dbReference type="Proteomes" id="UP001157126"/>
    </source>
</evidence>